<dbReference type="InterPro" id="IPR049975">
    <property type="entry name" value="SAV_915-like_dom"/>
</dbReference>
<reference evidence="2 3" key="1">
    <citation type="submission" date="2020-08" db="EMBL/GenBank/DDBJ databases">
        <title>Genomic Encyclopedia of Type Strains, Phase III (KMG-III): the genomes of soil and plant-associated and newly described type strains.</title>
        <authorList>
            <person name="Whitman W."/>
        </authorList>
    </citation>
    <scope>NUCLEOTIDE SEQUENCE [LARGE SCALE GENOMIC DNA]</scope>
    <source>
        <strain evidence="2 3">CECT 3273</strain>
    </source>
</reference>
<evidence type="ECO:0000313" key="3">
    <source>
        <dbReference type="Proteomes" id="UP000579523"/>
    </source>
</evidence>
<dbReference type="AlphaFoldDB" id="A0A7W7LY78"/>
<accession>A0A7W7LY78</accession>
<proteinExistence type="predicted"/>
<gene>
    <name evidence="2" type="ORF">FHS37_002717</name>
</gene>
<evidence type="ECO:0000256" key="1">
    <source>
        <dbReference type="SAM" id="MobiDB-lite"/>
    </source>
</evidence>
<feature type="region of interest" description="Disordered" evidence="1">
    <location>
        <begin position="84"/>
        <end position="110"/>
    </location>
</feature>
<dbReference type="NCBIfam" id="NF042914">
    <property type="entry name" value="SAV915_dom"/>
    <property type="match status" value="1"/>
</dbReference>
<dbReference type="EMBL" id="JACHJI010000004">
    <property type="protein sequence ID" value="MBB4898659.1"/>
    <property type="molecule type" value="Genomic_DNA"/>
</dbReference>
<sequence>MTDHRGDPEATPGVRDGPLYVPVRPGRGCLVTCFFRTPSGRRTAVAFTTSVQLLATLGRDHHWIRLSATALRSLTSPLGCAVTVDPRSSAHPLRPPRAARPPRREAQQRR</sequence>
<keyword evidence="3" id="KW-1185">Reference proteome</keyword>
<dbReference type="RefSeq" id="WP_184820644.1">
    <property type="nucleotide sequence ID" value="NZ_BMTI01000005.1"/>
</dbReference>
<dbReference type="Proteomes" id="UP000579523">
    <property type="component" value="Unassembled WGS sequence"/>
</dbReference>
<organism evidence="2 3">
    <name type="scientific">Streptomyces griseomycini</name>
    <dbReference type="NCBI Taxonomy" id="66895"/>
    <lineage>
        <taxon>Bacteria</taxon>
        <taxon>Bacillati</taxon>
        <taxon>Actinomycetota</taxon>
        <taxon>Actinomycetes</taxon>
        <taxon>Kitasatosporales</taxon>
        <taxon>Streptomycetaceae</taxon>
        <taxon>Streptomyces</taxon>
    </lineage>
</organism>
<name>A0A7W7LY78_9ACTN</name>
<evidence type="ECO:0000313" key="2">
    <source>
        <dbReference type="EMBL" id="MBB4898659.1"/>
    </source>
</evidence>
<comment type="caution">
    <text evidence="2">The sequence shown here is derived from an EMBL/GenBank/DDBJ whole genome shotgun (WGS) entry which is preliminary data.</text>
</comment>
<evidence type="ECO:0008006" key="4">
    <source>
        <dbReference type="Google" id="ProtNLM"/>
    </source>
</evidence>
<protein>
    <recommendedName>
        <fullName evidence="4">SseB protein N-terminal domain-containing protein</fullName>
    </recommendedName>
</protein>